<keyword evidence="4 9" id="KW-0808">Transferase</keyword>
<keyword evidence="5 9" id="KW-0548">Nucleotidyltransferase</keyword>
<dbReference type="InterPro" id="IPR024075">
    <property type="entry name" value="DNA-dir_RNA_pol_helix_hairp_sf"/>
</dbReference>
<dbReference type="Gene3D" id="1.10.150.20">
    <property type="entry name" value="5' to 3' exonuclease, C-terminal subdomain"/>
    <property type="match status" value="1"/>
</dbReference>
<dbReference type="Gene3D" id="1.10.1320.10">
    <property type="entry name" value="DNA-directed RNA polymerase, N-terminal domain"/>
    <property type="match status" value="1"/>
</dbReference>
<comment type="caution">
    <text evidence="11">The sequence shown here is derived from an EMBL/GenBank/DDBJ whole genome shotgun (WGS) entry which is preliminary data.</text>
</comment>
<dbReference type="PROSITE" id="PS00489">
    <property type="entry name" value="RNA_POL_PHAGE_2"/>
    <property type="match status" value="1"/>
</dbReference>
<name>A0A0K9NRH4_ZOSMR</name>
<dbReference type="SMART" id="SM01311">
    <property type="entry name" value="RPOL_N"/>
    <property type="match status" value="1"/>
</dbReference>
<dbReference type="InterPro" id="IPR046950">
    <property type="entry name" value="DNA-dir_Rpol_C_phage-type"/>
</dbReference>
<evidence type="ECO:0000256" key="9">
    <source>
        <dbReference type="RuleBase" id="RU003805"/>
    </source>
</evidence>
<dbReference type="PANTHER" id="PTHR10102:SF0">
    <property type="entry name" value="DNA-DIRECTED RNA POLYMERASE, MITOCHONDRIAL"/>
    <property type="match status" value="1"/>
</dbReference>
<dbReference type="FunFam" id="1.10.150.20:FF:000027">
    <property type="entry name" value="DNA-directed RNA polymerase"/>
    <property type="match status" value="1"/>
</dbReference>
<protein>
    <recommendedName>
        <fullName evidence="2 9">DNA-directed RNA polymerase</fullName>
        <ecNumber evidence="2 9">2.7.7.6</ecNumber>
    </recommendedName>
</protein>
<evidence type="ECO:0000256" key="6">
    <source>
        <dbReference type="ARBA" id="ARBA00022946"/>
    </source>
</evidence>
<dbReference type="PANTHER" id="PTHR10102">
    <property type="entry name" value="DNA-DIRECTED RNA POLYMERASE, MITOCHONDRIAL"/>
    <property type="match status" value="1"/>
</dbReference>
<evidence type="ECO:0000256" key="8">
    <source>
        <dbReference type="ARBA" id="ARBA00048552"/>
    </source>
</evidence>
<dbReference type="FunFam" id="1.10.287.280:FF:000001">
    <property type="entry name" value="DNA-directed RNA polymerase"/>
    <property type="match status" value="1"/>
</dbReference>
<keyword evidence="7 9" id="KW-0804">Transcription</keyword>
<comment type="function">
    <text evidence="9">DNA-dependent RNA polymerase catalyzes the transcription of DNA into RNA using the four ribonucleoside triphosphates as substrates.</text>
</comment>
<dbReference type="Gene3D" id="1.10.287.260">
    <property type="match status" value="1"/>
</dbReference>
<keyword evidence="12" id="KW-1185">Reference proteome</keyword>
<dbReference type="STRING" id="29655.A0A0K9NRH4"/>
<dbReference type="FunFam" id="1.10.287.260:FF:000001">
    <property type="entry name" value="DNA-directed RNA polymerase"/>
    <property type="match status" value="1"/>
</dbReference>
<evidence type="ECO:0000256" key="1">
    <source>
        <dbReference type="ARBA" id="ARBA00009493"/>
    </source>
</evidence>
<dbReference type="GO" id="GO:0003677">
    <property type="term" value="F:DNA binding"/>
    <property type="evidence" value="ECO:0007669"/>
    <property type="project" value="InterPro"/>
</dbReference>
<dbReference type="Pfam" id="PF00940">
    <property type="entry name" value="RNA_pol"/>
    <property type="match status" value="1"/>
</dbReference>
<reference evidence="12" key="1">
    <citation type="journal article" date="2016" name="Nature">
        <title>The genome of the seagrass Zostera marina reveals angiosperm adaptation to the sea.</title>
        <authorList>
            <person name="Olsen J.L."/>
            <person name="Rouze P."/>
            <person name="Verhelst B."/>
            <person name="Lin Y.-C."/>
            <person name="Bayer T."/>
            <person name="Collen J."/>
            <person name="Dattolo E."/>
            <person name="De Paoli E."/>
            <person name="Dittami S."/>
            <person name="Maumus F."/>
            <person name="Michel G."/>
            <person name="Kersting A."/>
            <person name="Lauritano C."/>
            <person name="Lohaus R."/>
            <person name="Toepel M."/>
            <person name="Tonon T."/>
            <person name="Vanneste K."/>
            <person name="Amirebrahimi M."/>
            <person name="Brakel J."/>
            <person name="Bostroem C."/>
            <person name="Chovatia M."/>
            <person name="Grimwood J."/>
            <person name="Jenkins J.W."/>
            <person name="Jueterbock A."/>
            <person name="Mraz A."/>
            <person name="Stam W.T."/>
            <person name="Tice H."/>
            <person name="Bornberg-Bauer E."/>
            <person name="Green P.J."/>
            <person name="Pearson G.A."/>
            <person name="Procaccini G."/>
            <person name="Duarte C.M."/>
            <person name="Schmutz J."/>
            <person name="Reusch T.B.H."/>
            <person name="Van de Peer Y."/>
        </authorList>
    </citation>
    <scope>NUCLEOTIDE SEQUENCE [LARGE SCALE GENOMIC DNA]</scope>
    <source>
        <strain evidence="12">cv. Finnish</strain>
    </source>
</reference>
<evidence type="ECO:0000256" key="5">
    <source>
        <dbReference type="ARBA" id="ARBA00022695"/>
    </source>
</evidence>
<evidence type="ECO:0000256" key="3">
    <source>
        <dbReference type="ARBA" id="ARBA00022478"/>
    </source>
</evidence>
<evidence type="ECO:0000256" key="7">
    <source>
        <dbReference type="ARBA" id="ARBA00023163"/>
    </source>
</evidence>
<dbReference type="InterPro" id="IPR029262">
    <property type="entry name" value="RPOL_N"/>
</dbReference>
<proteinExistence type="inferred from homology"/>
<dbReference type="EMBL" id="LFYR01001803">
    <property type="protein sequence ID" value="KMZ59193.1"/>
    <property type="molecule type" value="Genomic_DNA"/>
</dbReference>
<keyword evidence="3 9" id="KW-0240">DNA-directed RNA polymerase</keyword>
<accession>A0A0K9NRH4</accession>
<dbReference type="GO" id="GO:0034245">
    <property type="term" value="C:mitochondrial DNA-directed RNA polymerase complex"/>
    <property type="evidence" value="ECO:0000318"/>
    <property type="project" value="GO_Central"/>
</dbReference>
<organism evidence="11 12">
    <name type="scientific">Zostera marina</name>
    <name type="common">Eelgrass</name>
    <dbReference type="NCBI Taxonomy" id="29655"/>
    <lineage>
        <taxon>Eukaryota</taxon>
        <taxon>Viridiplantae</taxon>
        <taxon>Streptophyta</taxon>
        <taxon>Embryophyta</taxon>
        <taxon>Tracheophyta</taxon>
        <taxon>Spermatophyta</taxon>
        <taxon>Magnoliopsida</taxon>
        <taxon>Liliopsida</taxon>
        <taxon>Zosteraceae</taxon>
        <taxon>Zostera</taxon>
    </lineage>
</organism>
<evidence type="ECO:0000259" key="10">
    <source>
        <dbReference type="SMART" id="SM01311"/>
    </source>
</evidence>
<evidence type="ECO:0000256" key="2">
    <source>
        <dbReference type="ARBA" id="ARBA00012418"/>
    </source>
</evidence>
<dbReference type="GO" id="GO:0006390">
    <property type="term" value="P:mitochondrial transcription"/>
    <property type="evidence" value="ECO:0000318"/>
    <property type="project" value="GO_Central"/>
</dbReference>
<dbReference type="InterPro" id="IPR043502">
    <property type="entry name" value="DNA/RNA_pol_sf"/>
</dbReference>
<keyword evidence="6" id="KW-0809">Transit peptide</keyword>
<comment type="similarity">
    <text evidence="1 9">Belongs to the phage and mitochondrial RNA polymerase family.</text>
</comment>
<dbReference type="FunFam" id="1.10.1320.10:FF:000001">
    <property type="entry name" value="DNA-directed RNA polymerase"/>
    <property type="match status" value="1"/>
</dbReference>
<dbReference type="OMA" id="ERDMICD"/>
<dbReference type="OrthoDB" id="276422at2759"/>
<gene>
    <name evidence="11" type="ORF">ZOSMA_6G01240</name>
</gene>
<sequence length="1007" mass="114457">MWRKIAKRISGSQILSNPIDSHLLTRNTVSRPVTRSFDIHSFCIKGWILEYHRGFVRSRDLFSMSSKSLAGKNHGFLIKSRSLAAIAASSSTYAEEEELPSLTSAASEIQQILGQLVTDEVRNSEIKSATFKVEASREKHDTDVKKAPMLNWKKQHDISHSDRMSPLKYATLKQRQIDMETEAWKKTTEEYQDFLAIMCKQKLVPNLPYMKSLFVGWFEPFRDLIINEQNLCKKSSNNISHGPYFTQLPGDMMALITMHKLIALMMAGDKPGSARLITASIRIGEAVEHEVSIRRFLDKPNSKSTQNNEDSSTIKRQNILRKMVKDSVKKYKLHTVRKIVKKHDETKPWGSANHVKVGSRLIHLLLQSAFIQPPVNQSGHDIIDIRPAFRHIRHMDDTERETSHRGPCGFIVCDPLVRQGLERTAAGYVVMPYIPMLVPPLNWTGYNKGGHFFLPSSIMRTHGAKQQHDALKMASKEQMRTVYKALNTLGNTKWRINQTVLSVVEKIWSSGGGLADLVNREDMPLPEKPDTEDKTILRKWKLKVKAAKKENSERHSKRCDVELRLSVARKMKDEEGFYYPHNIDFRGRAYPMHPYLNHLGSDLCRGLLEFADGRPLRKAGLQWLKIHLANVYAGGMDKLSYDGRIAFADNHVEDIFDSADKPLDGKRWWLGAEDPFQCLAVCINLAEALRSSSPESTISHLPVHQDGSCNGLQHYAALGRDQLGAASVNLIAMDKPADVYSGIADRVHQIMHADSKQDSTTYPHADYAKLLIDQVDRKMVKQTVMTSVYGVTFIGAREQIRKRLKERAFSDNIDDTLLFLVSCYAAKVTLTALREMFQTARDIMNWLGDCAQIIAKCGHAVTWTTPLGLPVVQPYMKLKTQLVKTSLQVLTLQNETRTVLSQRQRTAFAPNFVHSLDSSHMMITAIACRKEGLVFAGVHDSFWTHACDVDVMNRILREKFVELYKAPLLENLLHDFQKSYPSLEFPLLPKRGDFDLKDVLKSTYFFN</sequence>
<dbReference type="SUPFAM" id="SSF56672">
    <property type="entry name" value="DNA/RNA polymerases"/>
    <property type="match status" value="1"/>
</dbReference>
<dbReference type="AlphaFoldDB" id="A0A0K9NRH4"/>
<feature type="domain" description="DNA-directed RNA polymerase N-terminal" evidence="10">
    <location>
        <begin position="174"/>
        <end position="491"/>
    </location>
</feature>
<dbReference type="EC" id="2.7.7.6" evidence="2 9"/>
<dbReference type="GO" id="GO:0003899">
    <property type="term" value="F:DNA-directed RNA polymerase activity"/>
    <property type="evidence" value="ECO:0000318"/>
    <property type="project" value="GO_Central"/>
</dbReference>
<dbReference type="InterPro" id="IPR037159">
    <property type="entry name" value="RNA_POL_N_sf"/>
</dbReference>
<comment type="catalytic activity">
    <reaction evidence="8 9">
        <text>RNA(n) + a ribonucleoside 5'-triphosphate = RNA(n+1) + diphosphate</text>
        <dbReference type="Rhea" id="RHEA:21248"/>
        <dbReference type="Rhea" id="RHEA-COMP:14527"/>
        <dbReference type="Rhea" id="RHEA-COMP:17342"/>
        <dbReference type="ChEBI" id="CHEBI:33019"/>
        <dbReference type="ChEBI" id="CHEBI:61557"/>
        <dbReference type="ChEBI" id="CHEBI:140395"/>
        <dbReference type="EC" id="2.7.7.6"/>
    </reaction>
</comment>
<dbReference type="PROSITE" id="PS00900">
    <property type="entry name" value="RNA_POL_PHAGE_1"/>
    <property type="match status" value="1"/>
</dbReference>
<evidence type="ECO:0000313" key="12">
    <source>
        <dbReference type="Proteomes" id="UP000036987"/>
    </source>
</evidence>
<dbReference type="InterPro" id="IPR002092">
    <property type="entry name" value="DNA-dir_Rpol_phage-type"/>
</dbReference>
<dbReference type="Pfam" id="PF14700">
    <property type="entry name" value="RPOL_N"/>
    <property type="match status" value="1"/>
</dbReference>
<dbReference type="Proteomes" id="UP000036987">
    <property type="component" value="Unassembled WGS sequence"/>
</dbReference>
<dbReference type="Gene3D" id="1.10.287.280">
    <property type="match status" value="1"/>
</dbReference>
<evidence type="ECO:0000313" key="11">
    <source>
        <dbReference type="EMBL" id="KMZ59193.1"/>
    </source>
</evidence>
<evidence type="ECO:0000256" key="4">
    <source>
        <dbReference type="ARBA" id="ARBA00022679"/>
    </source>
</evidence>